<reference evidence="3" key="1">
    <citation type="submission" date="2011-04" db="EMBL/GenBank/DDBJ databases">
        <title>Genome sequence of Solibacillus silvestris StLB046.</title>
        <authorList>
            <person name="Morohoshi T."/>
            <person name="Someya N."/>
            <person name="Ikeda T."/>
        </authorList>
    </citation>
    <scope>NUCLEOTIDE SEQUENCE [LARGE SCALE GENOMIC DNA]</scope>
    <source>
        <strain evidence="3">StLB046</strain>
    </source>
</reference>
<reference evidence="2 3" key="2">
    <citation type="journal article" date="2012" name="J. Biosci. Bioeng.">
        <title>Complete genome sequence and characterization of the N-acylhomoserine lactone-degrading gene of the potato leaf-associated Solibacillus silvestris.</title>
        <authorList>
            <person name="Morohoshi T."/>
            <person name="Tominaga Y."/>
            <person name="Someya N."/>
            <person name="Ikeda T."/>
        </authorList>
    </citation>
    <scope>NUCLEOTIDE SEQUENCE [LARGE SCALE GENOMIC DNA]</scope>
    <source>
        <strain evidence="2 3">StLB046</strain>
    </source>
</reference>
<dbReference type="Proteomes" id="UP000006691">
    <property type="component" value="Chromosome"/>
</dbReference>
<dbReference type="EMBL" id="AP012157">
    <property type="protein sequence ID" value="BAK16847.1"/>
    <property type="molecule type" value="Genomic_DNA"/>
</dbReference>
<organism evidence="2 3">
    <name type="scientific">Solibacillus silvestris (strain StLB046)</name>
    <name type="common">Bacillus silvestris</name>
    <dbReference type="NCBI Taxonomy" id="1002809"/>
    <lineage>
        <taxon>Bacteria</taxon>
        <taxon>Bacillati</taxon>
        <taxon>Bacillota</taxon>
        <taxon>Bacilli</taxon>
        <taxon>Bacillales</taxon>
        <taxon>Caryophanaceae</taxon>
        <taxon>Solibacillus</taxon>
    </lineage>
</organism>
<evidence type="ECO:0000313" key="2">
    <source>
        <dbReference type="EMBL" id="BAK16847.1"/>
    </source>
</evidence>
<accession>F2F152</accession>
<protein>
    <submittedName>
        <fullName evidence="2">Biotin carboxylase</fullName>
    </submittedName>
</protein>
<keyword evidence="1" id="KW-0472">Membrane</keyword>
<dbReference type="RefSeq" id="WP_014824092.1">
    <property type="nucleotide sequence ID" value="NC_018065.1"/>
</dbReference>
<gene>
    <name evidence="2" type="ordered locus">SSIL_2424</name>
</gene>
<dbReference type="KEGG" id="siv:SSIL_2424"/>
<feature type="transmembrane region" description="Helical" evidence="1">
    <location>
        <begin position="6"/>
        <end position="27"/>
    </location>
</feature>
<evidence type="ECO:0000256" key="1">
    <source>
        <dbReference type="SAM" id="Phobius"/>
    </source>
</evidence>
<name>F2F152_SOLSS</name>
<keyword evidence="3" id="KW-1185">Reference proteome</keyword>
<evidence type="ECO:0000313" key="3">
    <source>
        <dbReference type="Proteomes" id="UP000006691"/>
    </source>
</evidence>
<proteinExistence type="predicted"/>
<dbReference type="AlphaFoldDB" id="F2F152"/>
<dbReference type="HOGENOM" id="CLU_1694369_0_0_9"/>
<keyword evidence="1" id="KW-0812">Transmembrane</keyword>
<keyword evidence="1" id="KW-1133">Transmembrane helix</keyword>
<sequence length="155" mass="18108">MELLKNNWRLLSFIALIIIGISIYINMQTKIMSEAMYIEPDYRWYGIRTLSIYSESDKDKVEITLKNEDRDKITELINNTTVSAFEVPEPENAKKIVTQTAVAGNGIPFDFSIHKTRWGNYYLHIESLDPPVGIWHKIKESDLPDYYIELEKVTF</sequence>
<dbReference type="PATRIC" id="fig|1002809.3.peg.2441"/>